<dbReference type="OrthoDB" id="9788272at2"/>
<keyword evidence="2" id="KW-0548">Nucleotidyltransferase</keyword>
<dbReference type="eggNOG" id="COG1208">
    <property type="taxonomic scope" value="Bacteria"/>
</dbReference>
<reference evidence="2 3" key="1">
    <citation type="journal article" date="2010" name="Proc. Natl. Acad. Sci. U.S.A.">
        <title>A Nitrospira metagenome illuminates the physiology and evolution of globally important nitrite-oxidizing bacteria.</title>
        <authorList>
            <person name="Lucker S."/>
            <person name="Wagner M."/>
            <person name="Maixner F."/>
            <person name="Pelletier E."/>
            <person name="Koch H."/>
            <person name="Vacherie B."/>
            <person name="Rattei T."/>
            <person name="Sinninghe Damste J."/>
            <person name="Spieck E."/>
            <person name="Le Paslier D."/>
            <person name="Daims H."/>
        </authorList>
    </citation>
    <scope>NUCLEOTIDE SEQUENCE [LARGE SCALE GENOMIC DNA]</scope>
</reference>
<dbReference type="SUPFAM" id="SSF53448">
    <property type="entry name" value="Nucleotide-diphospho-sugar transferases"/>
    <property type="match status" value="1"/>
</dbReference>
<organism evidence="2 3">
    <name type="scientific">Nitrospira defluvii</name>
    <dbReference type="NCBI Taxonomy" id="330214"/>
    <lineage>
        <taxon>Bacteria</taxon>
        <taxon>Pseudomonadati</taxon>
        <taxon>Nitrospirota</taxon>
        <taxon>Nitrospiria</taxon>
        <taxon>Nitrospirales</taxon>
        <taxon>Nitrospiraceae</taxon>
        <taxon>Nitrospira</taxon>
    </lineage>
</organism>
<proteinExistence type="predicted"/>
<dbReference type="InterPro" id="IPR005835">
    <property type="entry name" value="NTP_transferase_dom"/>
</dbReference>
<gene>
    <name evidence="2" type="ORF">NIDE2329</name>
</gene>
<dbReference type="EC" id="2.7.7.-" evidence="2"/>
<dbReference type="GO" id="GO:0016779">
    <property type="term" value="F:nucleotidyltransferase activity"/>
    <property type="evidence" value="ECO:0007669"/>
    <property type="project" value="UniProtKB-KW"/>
</dbReference>
<feature type="domain" description="Nucleotidyl transferase" evidence="1">
    <location>
        <begin position="10"/>
        <end position="187"/>
    </location>
</feature>
<dbReference type="STRING" id="330214.NIDE2329"/>
<evidence type="ECO:0000313" key="2">
    <source>
        <dbReference type="EMBL" id="CBK42042.1"/>
    </source>
</evidence>
<evidence type="ECO:0000259" key="1">
    <source>
        <dbReference type="Pfam" id="PF00483"/>
    </source>
</evidence>
<dbReference type="InterPro" id="IPR050486">
    <property type="entry name" value="Mannose-1P_guanyltransferase"/>
</dbReference>
<dbReference type="KEGG" id="nde:NIDE2329"/>
<dbReference type="HOGENOM" id="CLU_029499_2_0_0"/>
<dbReference type="EMBL" id="FP929003">
    <property type="protein sequence ID" value="CBK42042.1"/>
    <property type="molecule type" value="Genomic_DNA"/>
</dbReference>
<protein>
    <submittedName>
        <fullName evidence="2">Putative Nucleotidyl transferase</fullName>
        <ecNumber evidence="2">2.7.7.-</ecNumber>
    </submittedName>
</protein>
<dbReference type="Gene3D" id="3.90.550.10">
    <property type="entry name" value="Spore Coat Polysaccharide Biosynthesis Protein SpsA, Chain A"/>
    <property type="match status" value="1"/>
</dbReference>
<evidence type="ECO:0000313" key="3">
    <source>
        <dbReference type="Proteomes" id="UP000001660"/>
    </source>
</evidence>
<name>D8PFK5_9BACT</name>
<dbReference type="Proteomes" id="UP000001660">
    <property type="component" value="Chromosome"/>
</dbReference>
<dbReference type="PANTHER" id="PTHR22572">
    <property type="entry name" value="SUGAR-1-PHOSPHATE GUANYL TRANSFERASE"/>
    <property type="match status" value="1"/>
</dbReference>
<dbReference type="AlphaFoldDB" id="D8PFK5"/>
<keyword evidence="3" id="KW-1185">Reference proteome</keyword>
<dbReference type="Pfam" id="PF00483">
    <property type="entry name" value="NTP_transferase"/>
    <property type="match status" value="1"/>
</dbReference>
<accession>D8PFK5</accession>
<keyword evidence="2" id="KW-0808">Transferase</keyword>
<dbReference type="InterPro" id="IPR029044">
    <property type="entry name" value="Nucleotide-diphossugar_trans"/>
</dbReference>
<sequence>MGRFAGCDVVVLCGGLGTRLQSVVADRPKSMAEIHGRPFVACLVEHFLRHGARRFIFSTGYKGDMIEDWFGRHRGGYETLFVRDPTPLGTGGAVAQAMKLVRSTPFLVLNGDSLCELDPERLLRFHTRKRARVTIAVTQADTRDDTGAVTLGEDDRLLSMVEKPRRRMTGYHNAGIYLFDRTVEALFPKRHSWSLERELLPLLITEPCYGFVTASPLYDIGTPERLAHFREVWKDPSVHYPVMSMNQEQGSLL</sequence>